<name>A0A8T0GH86_CERPU</name>
<dbReference type="AlphaFoldDB" id="A0A8T0GH86"/>
<dbReference type="Proteomes" id="UP000822688">
    <property type="component" value="Chromosome 11"/>
</dbReference>
<comment type="caution">
    <text evidence="2">The sequence shown here is derived from an EMBL/GenBank/DDBJ whole genome shotgun (WGS) entry which is preliminary data.</text>
</comment>
<feature type="compositionally biased region" description="Basic residues" evidence="1">
    <location>
        <begin position="1"/>
        <end position="15"/>
    </location>
</feature>
<keyword evidence="3" id="KW-1185">Reference proteome</keyword>
<dbReference type="EMBL" id="CM026432">
    <property type="protein sequence ID" value="KAG0557907.1"/>
    <property type="molecule type" value="Genomic_DNA"/>
</dbReference>
<dbReference type="PANTHER" id="PTHR11439">
    <property type="entry name" value="GAG-POL-RELATED RETROTRANSPOSON"/>
    <property type="match status" value="1"/>
</dbReference>
<organism evidence="2 3">
    <name type="scientific">Ceratodon purpureus</name>
    <name type="common">Fire moss</name>
    <name type="synonym">Dicranum purpureum</name>
    <dbReference type="NCBI Taxonomy" id="3225"/>
    <lineage>
        <taxon>Eukaryota</taxon>
        <taxon>Viridiplantae</taxon>
        <taxon>Streptophyta</taxon>
        <taxon>Embryophyta</taxon>
        <taxon>Bryophyta</taxon>
        <taxon>Bryophytina</taxon>
        <taxon>Bryopsida</taxon>
        <taxon>Dicranidae</taxon>
        <taxon>Pseudoditrichales</taxon>
        <taxon>Ditrichaceae</taxon>
        <taxon>Ceratodon</taxon>
    </lineage>
</organism>
<reference evidence="2 3" key="1">
    <citation type="submission" date="2020-06" db="EMBL/GenBank/DDBJ databases">
        <title>WGS assembly of Ceratodon purpureus strain R40.</title>
        <authorList>
            <person name="Carey S.B."/>
            <person name="Jenkins J."/>
            <person name="Shu S."/>
            <person name="Lovell J.T."/>
            <person name="Sreedasyam A."/>
            <person name="Maumus F."/>
            <person name="Tiley G.P."/>
            <person name="Fernandez-Pozo N."/>
            <person name="Barry K."/>
            <person name="Chen C."/>
            <person name="Wang M."/>
            <person name="Lipzen A."/>
            <person name="Daum C."/>
            <person name="Saski C.A."/>
            <person name="Payton A.C."/>
            <person name="Mcbreen J.C."/>
            <person name="Conrad R.E."/>
            <person name="Kollar L.M."/>
            <person name="Olsson S."/>
            <person name="Huttunen S."/>
            <person name="Landis J.B."/>
            <person name="Wickett N.J."/>
            <person name="Johnson M.G."/>
            <person name="Rensing S.A."/>
            <person name="Grimwood J."/>
            <person name="Schmutz J."/>
            <person name="Mcdaniel S.F."/>
        </authorList>
    </citation>
    <scope>NUCLEOTIDE SEQUENCE [LARGE SCALE GENOMIC DNA]</scope>
    <source>
        <strain evidence="2 3">R40</strain>
    </source>
</reference>
<dbReference type="SUPFAM" id="SSF56672">
    <property type="entry name" value="DNA/RNA polymerases"/>
    <property type="match status" value="1"/>
</dbReference>
<evidence type="ECO:0000313" key="2">
    <source>
        <dbReference type="EMBL" id="KAG0557907.1"/>
    </source>
</evidence>
<evidence type="ECO:0000256" key="1">
    <source>
        <dbReference type="SAM" id="MobiDB-lite"/>
    </source>
</evidence>
<dbReference type="CDD" id="cd09272">
    <property type="entry name" value="RNase_HI_RT_Ty1"/>
    <property type="match status" value="1"/>
</dbReference>
<protein>
    <submittedName>
        <fullName evidence="2">Uncharacterized protein</fullName>
    </submittedName>
</protein>
<sequence>MRMPRRTRRRMKKKTSQLMSRAGPSHWSAVKRIMRYLQGTLEFKLCLGGVNMELRGYCDADWAGDTNERRSTTGYVFFVGDGAISWNCKRQPTIALSTTEAEYMATSQSTKEAIWLRKLLGHVGCVQVDATTIMCDNQGCIALAKNPTHHSRTKHIDVQHHFIREKLESGDISLRYCPTEDMVADVLTKALAKERHHRLAKAMALREGNYSQSGSVGV</sequence>
<evidence type="ECO:0000313" key="3">
    <source>
        <dbReference type="Proteomes" id="UP000822688"/>
    </source>
</evidence>
<accession>A0A8T0GH86</accession>
<dbReference type="PANTHER" id="PTHR11439:SF467">
    <property type="entry name" value="INTEGRASE CATALYTIC DOMAIN-CONTAINING PROTEIN"/>
    <property type="match status" value="1"/>
</dbReference>
<gene>
    <name evidence="2" type="ORF">KC19_11G165800</name>
</gene>
<feature type="region of interest" description="Disordered" evidence="1">
    <location>
        <begin position="1"/>
        <end position="23"/>
    </location>
</feature>
<dbReference type="InterPro" id="IPR043502">
    <property type="entry name" value="DNA/RNA_pol_sf"/>
</dbReference>
<proteinExistence type="predicted"/>